<proteinExistence type="predicted"/>
<keyword evidence="6" id="KW-1185">Reference proteome</keyword>
<evidence type="ECO:0000256" key="2">
    <source>
        <dbReference type="ARBA" id="ARBA00023002"/>
    </source>
</evidence>
<dbReference type="VEuPathDB" id="FungiDB:EYZ11_003619"/>
<reference evidence="5 6" key="1">
    <citation type="submission" date="2019-03" db="EMBL/GenBank/DDBJ databases">
        <title>The genome sequence of a newly discovered highly antifungal drug resistant Aspergillus species, Aspergillus tanneri NIH 1004.</title>
        <authorList>
            <person name="Mounaud S."/>
            <person name="Singh I."/>
            <person name="Joardar V."/>
            <person name="Pakala S."/>
            <person name="Pakala S."/>
            <person name="Venepally P."/>
            <person name="Hoover J."/>
            <person name="Nierman W."/>
            <person name="Chung J."/>
            <person name="Losada L."/>
        </authorList>
    </citation>
    <scope>NUCLEOTIDE SEQUENCE [LARGE SCALE GENOMIC DNA]</scope>
    <source>
        <strain evidence="5 6">NIH1004</strain>
    </source>
</reference>
<dbReference type="Gene3D" id="3.40.50.720">
    <property type="entry name" value="NAD(P)-binding Rossmann-like Domain"/>
    <property type="match status" value="1"/>
</dbReference>
<dbReference type="GO" id="GO:0016491">
    <property type="term" value="F:oxidoreductase activity"/>
    <property type="evidence" value="ECO:0007669"/>
    <property type="project" value="UniProtKB-KW"/>
</dbReference>
<dbReference type="RefSeq" id="XP_033427204.1">
    <property type="nucleotide sequence ID" value="XM_033571172.1"/>
</dbReference>
<dbReference type="InterPro" id="IPR008030">
    <property type="entry name" value="NmrA-like"/>
</dbReference>
<evidence type="ECO:0000313" key="4">
    <source>
        <dbReference type="EMBL" id="KAA8647843.1"/>
    </source>
</evidence>
<dbReference type="AlphaFoldDB" id="A0A4S3JMV1"/>
<name>A0A4S3JMV1_9EURO</name>
<feature type="domain" description="NmrA-like" evidence="3">
    <location>
        <begin position="6"/>
        <end position="222"/>
    </location>
</feature>
<keyword evidence="2" id="KW-0560">Oxidoreductase</keyword>
<reference evidence="4 7" key="2">
    <citation type="submission" date="2019-08" db="EMBL/GenBank/DDBJ databases">
        <title>The genome sequence of a newly discovered highly antifungal drug resistant Aspergillus species, Aspergillus tanneri NIH 1004.</title>
        <authorList>
            <person name="Mounaud S."/>
            <person name="Singh I."/>
            <person name="Joardar V."/>
            <person name="Pakala S."/>
            <person name="Pakala S."/>
            <person name="Venepally P."/>
            <person name="Chung J.K."/>
            <person name="Losada L."/>
            <person name="Nierman W.C."/>
        </authorList>
    </citation>
    <scope>NUCLEOTIDE SEQUENCE [LARGE SCALE GENOMIC DNA]</scope>
    <source>
        <strain evidence="4 7">NIH1004</strain>
    </source>
</reference>
<evidence type="ECO:0000256" key="1">
    <source>
        <dbReference type="ARBA" id="ARBA00022857"/>
    </source>
</evidence>
<protein>
    <recommendedName>
        <fullName evidence="3">NmrA-like domain-containing protein</fullName>
    </recommendedName>
</protein>
<accession>A0A4S3JMV1</accession>
<dbReference type="STRING" id="1220188.A0A4S3JMV1"/>
<dbReference type="Pfam" id="PF05368">
    <property type="entry name" value="NmrA"/>
    <property type="match status" value="1"/>
</dbReference>
<dbReference type="EMBL" id="QUQM01000004">
    <property type="protein sequence ID" value="KAA8647843.1"/>
    <property type="molecule type" value="Genomic_DNA"/>
</dbReference>
<organism evidence="5 6">
    <name type="scientific">Aspergillus tanneri</name>
    <dbReference type="NCBI Taxonomy" id="1220188"/>
    <lineage>
        <taxon>Eukaryota</taxon>
        <taxon>Fungi</taxon>
        <taxon>Dikarya</taxon>
        <taxon>Ascomycota</taxon>
        <taxon>Pezizomycotina</taxon>
        <taxon>Eurotiomycetes</taxon>
        <taxon>Eurotiomycetidae</taxon>
        <taxon>Eurotiales</taxon>
        <taxon>Aspergillaceae</taxon>
        <taxon>Aspergillus</taxon>
        <taxon>Aspergillus subgen. Circumdati</taxon>
    </lineage>
</organism>
<dbReference type="PANTHER" id="PTHR47706">
    <property type="entry name" value="NMRA-LIKE FAMILY PROTEIN"/>
    <property type="match status" value="1"/>
</dbReference>
<dbReference type="Proteomes" id="UP000324241">
    <property type="component" value="Unassembled WGS sequence"/>
</dbReference>
<evidence type="ECO:0000313" key="6">
    <source>
        <dbReference type="Proteomes" id="UP000308092"/>
    </source>
</evidence>
<evidence type="ECO:0000313" key="7">
    <source>
        <dbReference type="Proteomes" id="UP000324241"/>
    </source>
</evidence>
<gene>
    <name evidence="4" type="ORF">ATNIH1004_006545</name>
    <name evidence="5" type="ORF">EYZ11_003619</name>
</gene>
<evidence type="ECO:0000313" key="5">
    <source>
        <dbReference type="EMBL" id="THC96902.1"/>
    </source>
</evidence>
<comment type="caution">
    <text evidence="5">The sequence shown here is derived from an EMBL/GenBank/DDBJ whole genome shotgun (WGS) entry which is preliminary data.</text>
</comment>
<dbReference type="InterPro" id="IPR045312">
    <property type="entry name" value="PCBER-like"/>
</dbReference>
<dbReference type="PANTHER" id="PTHR47706:SF1">
    <property type="entry name" value="CIPA-LIKE, PUTATIVE (AFU_ORTHOLOGUE AFUA_1G12460)-RELATED"/>
    <property type="match status" value="1"/>
</dbReference>
<dbReference type="OrthoDB" id="9974981at2759"/>
<sequence length="301" mass="32217">MSVIQNVVIAGATGNLGGAILSALLSSGRFNVTAFSRDGSKSVPSGVTCIQVDYDSIPNLASHLAGQDAVVSVLGTLAMDAQKNLIQAAANAKVTRFIPSEFGSDLENAENRSFPVFAGKVESQNILKSLADEGRMTYTFVSNGAFLDWGLKVGFILDLKNRKAVLHDGGNRKFSATTLATVGKTVVGILTHAEETKNRLVKVSEFGSTLKELLQLSQSITGADGWDITVSDTAVATKKAMELVKQGVYTDESMFPFVFKAIWGYENGGFYSENDNELLGIEQLSLPNVKEIILKIAQDNP</sequence>
<dbReference type="InterPro" id="IPR051609">
    <property type="entry name" value="NmrA/Isoflavone_reductase-like"/>
</dbReference>
<dbReference type="GeneID" id="54329247"/>
<evidence type="ECO:0000259" key="3">
    <source>
        <dbReference type="Pfam" id="PF05368"/>
    </source>
</evidence>
<dbReference type="Proteomes" id="UP000308092">
    <property type="component" value="Unassembled WGS sequence"/>
</dbReference>
<dbReference type="EMBL" id="SOSA01000094">
    <property type="protein sequence ID" value="THC96902.1"/>
    <property type="molecule type" value="Genomic_DNA"/>
</dbReference>
<dbReference type="SUPFAM" id="SSF51735">
    <property type="entry name" value="NAD(P)-binding Rossmann-fold domains"/>
    <property type="match status" value="1"/>
</dbReference>
<dbReference type="InterPro" id="IPR036291">
    <property type="entry name" value="NAD(P)-bd_dom_sf"/>
</dbReference>
<dbReference type="CDD" id="cd05259">
    <property type="entry name" value="PCBER_SDR_a"/>
    <property type="match status" value="1"/>
</dbReference>
<keyword evidence="1" id="KW-0521">NADP</keyword>